<feature type="transmembrane region" description="Helical" evidence="1">
    <location>
        <begin position="293"/>
        <end position="311"/>
    </location>
</feature>
<evidence type="ECO:0000313" key="2">
    <source>
        <dbReference type="EMBL" id="KAF2200043.1"/>
    </source>
</evidence>
<name>A0A9P4JIG0_9PLEO</name>
<proteinExistence type="predicted"/>
<keyword evidence="3" id="KW-1185">Reference proteome</keyword>
<sequence length="427" mass="47237">MRPGTLPFRASSRPICQLCDHILQQPSYQRRLLATKSLQTSVRVRVSRAPCVYPAIATRTISSTPNKKEKGSKIKSHVDQDIRQKTIRCHEQLQDAESQIQTIISSPTVPTEDTVLKVLRTLGVVATSAIEIQAQQIGKFSPTVIKQSSAASLLSLDEEAPPVKSAPKTSPTELPTPNQISSLAYELMKHPTVFITPKILSLYVQLQALLRRPKTLPEVFKLYAEKPIPREGSSPPSYTKASPNSAKAAISADTAEKALTAAIEAKDMGLALDVIETSYAAPAFKRAKLMRKVALPAVGVAATPLVLYELAQQLSLYSTGMDPDTLANYAFAGLMSYCLFTGTLGFVALTTANDQMDRVVWVPGMRLRERWMREEERAALDRIAGAWGFKEVWKRGEEEGEEWEGLREWCYLKGMILDKTDLMEGMK</sequence>
<keyword evidence="1" id="KW-0812">Transmembrane</keyword>
<dbReference type="EMBL" id="ML994042">
    <property type="protein sequence ID" value="KAF2200043.1"/>
    <property type="molecule type" value="Genomic_DNA"/>
</dbReference>
<dbReference type="OrthoDB" id="5360701at2759"/>
<dbReference type="Proteomes" id="UP000799536">
    <property type="component" value="Unassembled WGS sequence"/>
</dbReference>
<evidence type="ECO:0000313" key="3">
    <source>
        <dbReference type="Proteomes" id="UP000799536"/>
    </source>
</evidence>
<evidence type="ECO:0000256" key="1">
    <source>
        <dbReference type="SAM" id="Phobius"/>
    </source>
</evidence>
<accession>A0A9P4JIG0</accession>
<gene>
    <name evidence="2" type="ORF">GQ43DRAFT_90549</name>
</gene>
<dbReference type="AlphaFoldDB" id="A0A9P4JIG0"/>
<feature type="transmembrane region" description="Helical" evidence="1">
    <location>
        <begin position="326"/>
        <end position="349"/>
    </location>
</feature>
<organism evidence="2 3">
    <name type="scientific">Delitschia confertaspora ATCC 74209</name>
    <dbReference type="NCBI Taxonomy" id="1513339"/>
    <lineage>
        <taxon>Eukaryota</taxon>
        <taxon>Fungi</taxon>
        <taxon>Dikarya</taxon>
        <taxon>Ascomycota</taxon>
        <taxon>Pezizomycotina</taxon>
        <taxon>Dothideomycetes</taxon>
        <taxon>Pleosporomycetidae</taxon>
        <taxon>Pleosporales</taxon>
        <taxon>Delitschiaceae</taxon>
        <taxon>Delitschia</taxon>
    </lineage>
</organism>
<protein>
    <submittedName>
        <fullName evidence="2">Uncharacterized protein</fullName>
    </submittedName>
</protein>
<keyword evidence="1" id="KW-1133">Transmembrane helix</keyword>
<keyword evidence="1" id="KW-0472">Membrane</keyword>
<reference evidence="2" key="1">
    <citation type="journal article" date="2020" name="Stud. Mycol.">
        <title>101 Dothideomycetes genomes: a test case for predicting lifestyles and emergence of pathogens.</title>
        <authorList>
            <person name="Haridas S."/>
            <person name="Albert R."/>
            <person name="Binder M."/>
            <person name="Bloem J."/>
            <person name="Labutti K."/>
            <person name="Salamov A."/>
            <person name="Andreopoulos B."/>
            <person name="Baker S."/>
            <person name="Barry K."/>
            <person name="Bills G."/>
            <person name="Bluhm B."/>
            <person name="Cannon C."/>
            <person name="Castanera R."/>
            <person name="Culley D."/>
            <person name="Daum C."/>
            <person name="Ezra D."/>
            <person name="Gonzalez J."/>
            <person name="Henrissat B."/>
            <person name="Kuo A."/>
            <person name="Liang C."/>
            <person name="Lipzen A."/>
            <person name="Lutzoni F."/>
            <person name="Magnuson J."/>
            <person name="Mondo S."/>
            <person name="Nolan M."/>
            <person name="Ohm R."/>
            <person name="Pangilinan J."/>
            <person name="Park H.-J."/>
            <person name="Ramirez L."/>
            <person name="Alfaro M."/>
            <person name="Sun H."/>
            <person name="Tritt A."/>
            <person name="Yoshinaga Y."/>
            <person name="Zwiers L.-H."/>
            <person name="Turgeon B."/>
            <person name="Goodwin S."/>
            <person name="Spatafora J."/>
            <person name="Crous P."/>
            <person name="Grigoriev I."/>
        </authorList>
    </citation>
    <scope>NUCLEOTIDE SEQUENCE</scope>
    <source>
        <strain evidence="2">ATCC 74209</strain>
    </source>
</reference>
<comment type="caution">
    <text evidence="2">The sequence shown here is derived from an EMBL/GenBank/DDBJ whole genome shotgun (WGS) entry which is preliminary data.</text>
</comment>